<proteinExistence type="predicted"/>
<dbReference type="AlphaFoldDB" id="A0A382WC01"/>
<accession>A0A382WC01</accession>
<dbReference type="EMBL" id="UINC01158388">
    <property type="protein sequence ID" value="SVD55905.1"/>
    <property type="molecule type" value="Genomic_DNA"/>
</dbReference>
<feature type="non-terminal residue" evidence="1">
    <location>
        <position position="1"/>
    </location>
</feature>
<protein>
    <submittedName>
        <fullName evidence="1">Uncharacterized protein</fullName>
    </submittedName>
</protein>
<evidence type="ECO:0000313" key="1">
    <source>
        <dbReference type="EMBL" id="SVD55905.1"/>
    </source>
</evidence>
<organism evidence="1">
    <name type="scientific">marine metagenome</name>
    <dbReference type="NCBI Taxonomy" id="408172"/>
    <lineage>
        <taxon>unclassified sequences</taxon>
        <taxon>metagenomes</taxon>
        <taxon>ecological metagenomes</taxon>
    </lineage>
</organism>
<name>A0A382WC01_9ZZZZ</name>
<sequence length="145" mass="16278">VTKLELNHFTQYEVRITNQGEGPVWLDNFGIWTDDLEVFATQEIDETLPSGESWNDTIEITLRKTLGNSILLDWMIKFSNVESQLQIDGAFKVEVQGTKAESIATTHGGINHEESVILQKAYNNNAEESLKKRKPSDSAPTAVKN</sequence>
<reference evidence="1" key="1">
    <citation type="submission" date="2018-05" db="EMBL/GenBank/DDBJ databases">
        <authorList>
            <person name="Lanie J.A."/>
            <person name="Ng W.-L."/>
            <person name="Kazmierczak K.M."/>
            <person name="Andrzejewski T.M."/>
            <person name="Davidsen T.M."/>
            <person name="Wayne K.J."/>
            <person name="Tettelin H."/>
            <person name="Glass J.I."/>
            <person name="Rusch D."/>
            <person name="Podicherti R."/>
            <person name="Tsui H.-C.T."/>
            <person name="Winkler M.E."/>
        </authorList>
    </citation>
    <scope>NUCLEOTIDE SEQUENCE</scope>
</reference>
<gene>
    <name evidence="1" type="ORF">METZ01_LOCUS408759</name>
</gene>